<evidence type="ECO:0000256" key="7">
    <source>
        <dbReference type="ARBA" id="ARBA00022448"/>
    </source>
</evidence>
<keyword evidence="9 19" id="KW-1133">Transmembrane helix</keyword>
<comment type="caution">
    <text evidence="19">Lacks conserved residue(s) required for the propagation of feature annotation.</text>
</comment>
<keyword evidence="11" id="KW-0333">Golgi apparatus</keyword>
<keyword evidence="12 19" id="KW-0445">Lipid transport</keyword>
<dbReference type="GO" id="GO:0000139">
    <property type="term" value="C:Golgi membrane"/>
    <property type="evidence" value="ECO:0007669"/>
    <property type="project" value="UniProtKB-SubCell"/>
</dbReference>
<feature type="compositionally biased region" description="Polar residues" evidence="20">
    <location>
        <begin position="924"/>
        <end position="940"/>
    </location>
</feature>
<feature type="region of interest" description="Disordered" evidence="20">
    <location>
        <begin position="985"/>
        <end position="1020"/>
    </location>
</feature>
<evidence type="ECO:0000256" key="2">
    <source>
        <dbReference type="ARBA" id="ARBA00004477"/>
    </source>
</evidence>
<accession>A0A1E5RBU4</accession>
<evidence type="ECO:0000256" key="16">
    <source>
        <dbReference type="ARBA" id="ARBA00024615"/>
    </source>
</evidence>
<dbReference type="AlphaFoldDB" id="A0A1E5RBU4"/>
<dbReference type="Proteomes" id="UP000095728">
    <property type="component" value="Unassembled WGS sequence"/>
</dbReference>
<dbReference type="EMBL" id="LPNM01000008">
    <property type="protein sequence ID" value="OEJ84356.1"/>
    <property type="molecule type" value="Genomic_DNA"/>
</dbReference>
<feature type="compositionally biased region" description="Polar residues" evidence="20">
    <location>
        <begin position="16"/>
        <end position="32"/>
    </location>
</feature>
<dbReference type="InterPro" id="IPR007241">
    <property type="entry name" value="Autophagy-rel_prot_9"/>
</dbReference>
<feature type="transmembrane region" description="Helical" evidence="19">
    <location>
        <begin position="325"/>
        <end position="345"/>
    </location>
</feature>
<comment type="catalytic activity">
    <reaction evidence="15">
        <text>a 1,2-diacyl-sn-glycero-3-phospho-L-serine(in) = a 1,2-diacyl-sn-glycero-3-phospho-L-serine(out)</text>
        <dbReference type="Rhea" id="RHEA:38663"/>
        <dbReference type="ChEBI" id="CHEBI:57262"/>
    </reaction>
</comment>
<dbReference type="FunCoup" id="A0A1E5RBU4">
    <property type="interactions" value="251"/>
</dbReference>
<dbReference type="PANTHER" id="PTHR13038">
    <property type="entry name" value="APG9 AUTOPHAGY 9"/>
    <property type="match status" value="1"/>
</dbReference>
<evidence type="ECO:0000256" key="18">
    <source>
        <dbReference type="ARBA" id="ARBA00024631"/>
    </source>
</evidence>
<comment type="similarity">
    <text evidence="5 19">Belongs to the ATG9 family.</text>
</comment>
<evidence type="ECO:0000256" key="9">
    <source>
        <dbReference type="ARBA" id="ARBA00022989"/>
    </source>
</evidence>
<dbReference type="GO" id="GO:0030659">
    <property type="term" value="C:cytoplasmic vesicle membrane"/>
    <property type="evidence" value="ECO:0007669"/>
    <property type="project" value="UniProtKB-SubCell"/>
</dbReference>
<keyword evidence="14" id="KW-0968">Cytoplasmic vesicle</keyword>
<dbReference type="GO" id="GO:0034497">
    <property type="term" value="P:protein localization to phagophore assembly site"/>
    <property type="evidence" value="ECO:0007669"/>
    <property type="project" value="TreeGrafter"/>
</dbReference>
<dbReference type="GO" id="GO:0000422">
    <property type="term" value="P:autophagy of mitochondrion"/>
    <property type="evidence" value="ECO:0007669"/>
    <property type="project" value="TreeGrafter"/>
</dbReference>
<dbReference type="GO" id="GO:0005789">
    <property type="term" value="C:endoplasmic reticulum membrane"/>
    <property type="evidence" value="ECO:0007669"/>
    <property type="project" value="UniProtKB-SubCell"/>
</dbReference>
<dbReference type="InParanoid" id="A0A1E5RBU4"/>
<evidence type="ECO:0000256" key="11">
    <source>
        <dbReference type="ARBA" id="ARBA00023034"/>
    </source>
</evidence>
<feature type="compositionally biased region" description="Polar residues" evidence="20">
    <location>
        <begin position="954"/>
        <end position="968"/>
    </location>
</feature>
<organism evidence="21 22">
    <name type="scientific">Hanseniaspora osmophila</name>
    <dbReference type="NCBI Taxonomy" id="56408"/>
    <lineage>
        <taxon>Eukaryota</taxon>
        <taxon>Fungi</taxon>
        <taxon>Dikarya</taxon>
        <taxon>Ascomycota</taxon>
        <taxon>Saccharomycotina</taxon>
        <taxon>Saccharomycetes</taxon>
        <taxon>Saccharomycodales</taxon>
        <taxon>Saccharomycodaceae</taxon>
        <taxon>Hanseniaspora</taxon>
    </lineage>
</organism>
<evidence type="ECO:0000256" key="12">
    <source>
        <dbReference type="ARBA" id="ARBA00023055"/>
    </source>
</evidence>
<evidence type="ECO:0000256" key="19">
    <source>
        <dbReference type="RuleBase" id="RU364027"/>
    </source>
</evidence>
<keyword evidence="10 19" id="KW-0072">Autophagy</keyword>
<feature type="region of interest" description="Disordered" evidence="20">
    <location>
        <begin position="920"/>
        <end position="972"/>
    </location>
</feature>
<evidence type="ECO:0000256" key="1">
    <source>
        <dbReference type="ARBA" id="ARBA00004439"/>
    </source>
</evidence>
<feature type="transmembrane region" description="Helical" evidence="19">
    <location>
        <begin position="630"/>
        <end position="653"/>
    </location>
</feature>
<dbReference type="PANTHER" id="PTHR13038:SF10">
    <property type="entry name" value="AUTOPHAGY-RELATED PROTEIN 9"/>
    <property type="match status" value="1"/>
</dbReference>
<evidence type="ECO:0000313" key="22">
    <source>
        <dbReference type="Proteomes" id="UP000095728"/>
    </source>
</evidence>
<gene>
    <name evidence="21" type="ORF">AWRI3579_g2874</name>
</gene>
<dbReference type="GO" id="GO:0006869">
    <property type="term" value="P:lipid transport"/>
    <property type="evidence" value="ECO:0007669"/>
    <property type="project" value="UniProtKB-KW"/>
</dbReference>
<keyword evidence="22" id="KW-1185">Reference proteome</keyword>
<feature type="compositionally biased region" description="Acidic residues" evidence="20">
    <location>
        <begin position="122"/>
        <end position="145"/>
    </location>
</feature>
<dbReference type="GO" id="GO:0061709">
    <property type="term" value="P:reticulophagy"/>
    <property type="evidence" value="ECO:0007669"/>
    <property type="project" value="TreeGrafter"/>
</dbReference>
<dbReference type="OrthoDB" id="3972909at2759"/>
<comment type="catalytic activity">
    <reaction evidence="18">
        <text>a 1,2-diacyl-sn-glycero-3-phosphocholine(in) = a 1,2-diacyl-sn-glycero-3-phosphocholine(out)</text>
        <dbReference type="Rhea" id="RHEA:38571"/>
        <dbReference type="ChEBI" id="CHEBI:57643"/>
    </reaction>
</comment>
<evidence type="ECO:0000256" key="4">
    <source>
        <dbReference type="ARBA" id="ARBA00004653"/>
    </source>
</evidence>
<name>A0A1E5RBU4_9ASCO</name>
<comment type="catalytic activity">
    <reaction evidence="17">
        <text>a 1,2-diacyl-sn-glycero-3-phospho-(1D-myo-inositol-3-phosphate)(in) = a 1,2-diacyl-sn-glycero-3-phospho-(1D-myo-inositol-3-phosphate)(out)</text>
        <dbReference type="Rhea" id="RHEA:67920"/>
        <dbReference type="ChEBI" id="CHEBI:58088"/>
    </reaction>
</comment>
<comment type="catalytic activity">
    <reaction evidence="16">
        <text>a 1,2-diacyl-sn-glycero-3-phosphoethanolamine(in) = a 1,2-diacyl-sn-glycero-3-phosphoethanolamine(out)</text>
        <dbReference type="Rhea" id="RHEA:38895"/>
        <dbReference type="ChEBI" id="CHEBI:64612"/>
    </reaction>
</comment>
<evidence type="ECO:0000256" key="15">
    <source>
        <dbReference type="ARBA" id="ARBA00024479"/>
    </source>
</evidence>
<feature type="compositionally biased region" description="Polar residues" evidence="20">
    <location>
        <begin position="985"/>
        <end position="1018"/>
    </location>
</feature>
<evidence type="ECO:0000256" key="6">
    <source>
        <dbReference type="ARBA" id="ARBA00018074"/>
    </source>
</evidence>
<dbReference type="Pfam" id="PF04109">
    <property type="entry name" value="ATG9"/>
    <property type="match status" value="1"/>
</dbReference>
<feature type="transmembrane region" description="Helical" evidence="19">
    <location>
        <begin position="545"/>
        <end position="569"/>
    </location>
</feature>
<evidence type="ECO:0000256" key="8">
    <source>
        <dbReference type="ARBA" id="ARBA00022692"/>
    </source>
</evidence>
<dbReference type="GO" id="GO:0005776">
    <property type="term" value="C:autophagosome"/>
    <property type="evidence" value="ECO:0007669"/>
    <property type="project" value="TreeGrafter"/>
</dbReference>
<evidence type="ECO:0000256" key="3">
    <source>
        <dbReference type="ARBA" id="ARBA00004511"/>
    </source>
</evidence>
<dbReference type="GO" id="GO:0034727">
    <property type="term" value="P:piecemeal microautophagy of the nucleus"/>
    <property type="evidence" value="ECO:0007669"/>
    <property type="project" value="TreeGrafter"/>
</dbReference>
<evidence type="ECO:0000256" key="14">
    <source>
        <dbReference type="ARBA" id="ARBA00023329"/>
    </source>
</evidence>
<evidence type="ECO:0000313" key="21">
    <source>
        <dbReference type="EMBL" id="OEJ84356.1"/>
    </source>
</evidence>
<comment type="subcellular location">
    <subcellularLocation>
        <location evidence="1">Cytoplasmic vesicle membrane</location>
        <topology evidence="1">Multi-pass membrane protein</topology>
    </subcellularLocation>
    <subcellularLocation>
        <location evidence="2">Endoplasmic reticulum membrane</location>
        <topology evidence="2">Multi-pass membrane protein</topology>
    </subcellularLocation>
    <subcellularLocation>
        <location evidence="4">Golgi apparatus membrane</location>
        <topology evidence="4">Multi-pass membrane protein</topology>
    </subcellularLocation>
    <subcellularLocation>
        <location evidence="3 19">Preautophagosomal structure membrane</location>
        <topology evidence="3 19">Multi-pass membrane protein</topology>
    </subcellularLocation>
</comment>
<evidence type="ECO:0000256" key="5">
    <source>
        <dbReference type="ARBA" id="ARBA00006185"/>
    </source>
</evidence>
<comment type="caution">
    <text evidence="21">The sequence shown here is derived from an EMBL/GenBank/DDBJ whole genome shotgun (WGS) entry which is preliminary data.</text>
</comment>
<dbReference type="STRING" id="56408.A0A1E5RBU4"/>
<comment type="function">
    <text evidence="19">Phospholipid scramblase involved in autophagy. Cycles between the preautophagosomal structure/phagophore assembly site (PAS) and the cytoplasmic vesicle pool and supplies membrane for the growing autophagosome. Lipid scramblase activity plays a key role in preautophagosomal structure/phagophore assembly by distributing the phospholipids that arrive through ATG2 from the cytoplasmic to the luminal leaflet of the bilayer, thereby driving autophagosomal membrane expansion.</text>
</comment>
<keyword evidence="7 19" id="KW-0813">Transport</keyword>
<feature type="region of interest" description="Disordered" evidence="20">
    <location>
        <begin position="73"/>
        <end position="208"/>
    </location>
</feature>
<feature type="region of interest" description="Disordered" evidence="20">
    <location>
        <begin position="1"/>
        <end position="51"/>
    </location>
</feature>
<protein>
    <recommendedName>
        <fullName evidence="6 19">Autophagy-related protein 9</fullName>
    </recommendedName>
</protein>
<proteinExistence type="inferred from homology"/>
<evidence type="ECO:0000256" key="17">
    <source>
        <dbReference type="ARBA" id="ARBA00024621"/>
    </source>
</evidence>
<dbReference type="GO" id="GO:0034045">
    <property type="term" value="C:phagophore assembly site membrane"/>
    <property type="evidence" value="ECO:0007669"/>
    <property type="project" value="UniProtKB-SubCell"/>
</dbReference>
<feature type="compositionally biased region" description="Polar residues" evidence="20">
    <location>
        <begin position="82"/>
        <end position="92"/>
    </location>
</feature>
<feature type="transmembrane region" description="Helical" evidence="19">
    <location>
        <begin position="375"/>
        <end position="392"/>
    </location>
</feature>
<sequence>MDSSSIMFSKNDESRSSSQKEQVQSTNRNTFLSGIFNKTKPTDDESDSARINIQHLNNANFESADSIALNSLSESNSSMQSTLDDNLITQHFATDRMIESDQETSSSSESGEEQDEQAKDETDQEVELEVEVEDDDNDEHDEQSDNDSMKYFRANIHTLDTNDDGTTDKKQKQGQEGQDTDQEKKKSMNTNYSISNGLSMDGSPFGLPKPNNNINKKKLFQNNLPKQETNDIQKSFLFRKKSNFPTPGNMNDNYSNIDLESNQNGQKDYVQPAYTATMRQNIISLSKKEKALWKWANIENLDLFLIKVYNYYLGSGFKCILVEKFLNLFTLIFITFFGTFSTNCIDYSKFHQAQKLQDIVVEQCYKNSMTNGTKFLIYLCMLYVVLKLITIYNDYKELLEIHDFFSYLLEIDDLELQTISWQNIVSKIMDLKDSNALTANVHEIKAKNRINAHDIANRIMRKENYLIALFNAKILDLDLNVPLSLRFLPPTARSINLSSNLTKTLEWNINLCIIGYAFNEQGYLKHYFLKKSQRTKLIAELKKRFMVAGFLNIILSPILVSYFVLLYFFRYFHEYKSTPGAISTRQYTLRAEWKLREYNELYHLFQKRLGLSIEIADDYVNQFPNEFKNLILKFIAFITGSFVAILAIFTLFFDSENFLNFEISKDKSVLFYLSIFGTVYTVCKSSISDQYKVFDPELYMLELVKYTHYQPKKWENKLHTQYVRDDFCRLYDLKLVVLLKELSSLLVTPFILWFKLPSKSDEIVDFFRNVSIYVDGLGYVCKYAVFDKENDTLNSDGISDGKSRKFTKGQKKQSIRTILKKRYESNPGMQDNTEINNKPAKQKIKYEIEQDDKHDNEEINDKIMQSYIHFVDNYSNVENNVGKTAIPRHVELNGNYTWKKQFGFSNNMKRSQLLTAENGLRPTESLSPNSSSHNLGQQSRLGHKSSNEDRGLANLNQGSKFGETQQGFGKQRRPNLFESDSLINQSSSYQDQPSSIITDPNFGPNTTGYNNHTNQNHNMADHSIYQGRGNVDQETNTKRVLGLLKQYYKDADVGR</sequence>
<evidence type="ECO:0000256" key="13">
    <source>
        <dbReference type="ARBA" id="ARBA00023136"/>
    </source>
</evidence>
<keyword evidence="8 19" id="KW-0812">Transmembrane</keyword>
<keyword evidence="13 19" id="KW-0472">Membrane</keyword>
<reference evidence="22" key="1">
    <citation type="journal article" date="2016" name="Genome Announc.">
        <title>Genome sequences of three species of Hanseniaspora isolated from spontaneous wine fermentations.</title>
        <authorList>
            <person name="Sternes P.R."/>
            <person name="Lee D."/>
            <person name="Kutyna D.R."/>
            <person name="Borneman A.R."/>
        </authorList>
    </citation>
    <scope>NUCLEOTIDE SEQUENCE [LARGE SCALE GENOMIC DNA]</scope>
    <source>
        <strain evidence="22">AWRI3579</strain>
    </source>
</reference>
<evidence type="ECO:0000256" key="10">
    <source>
        <dbReference type="ARBA" id="ARBA00023006"/>
    </source>
</evidence>
<evidence type="ECO:0000256" key="20">
    <source>
        <dbReference type="SAM" id="MobiDB-lite"/>
    </source>
</evidence>
<feature type="compositionally biased region" description="Polar residues" evidence="20">
    <location>
        <begin position="188"/>
        <end position="198"/>
    </location>
</feature>